<name>A0A835KU62_9POAL</name>
<dbReference type="Pfam" id="PF02536">
    <property type="entry name" value="mTERF"/>
    <property type="match status" value="2"/>
</dbReference>
<evidence type="ECO:0000256" key="1">
    <source>
        <dbReference type="ARBA" id="ARBA00007692"/>
    </source>
</evidence>
<dbReference type="FunFam" id="1.25.70.10:FF:000001">
    <property type="entry name" value="Mitochondrial transcription termination factor-like"/>
    <property type="match status" value="2"/>
</dbReference>
<dbReference type="GO" id="GO:0003676">
    <property type="term" value="F:nucleic acid binding"/>
    <property type="evidence" value="ECO:0007669"/>
    <property type="project" value="InterPro"/>
</dbReference>
<feature type="region of interest" description="Disordered" evidence="4">
    <location>
        <begin position="60"/>
        <end position="105"/>
    </location>
</feature>
<dbReference type="PANTHER" id="PTHR13068">
    <property type="entry name" value="CGI-12 PROTEIN-RELATED"/>
    <property type="match status" value="1"/>
</dbReference>
<sequence>MCLLLNRLKVCLALNHHPAPLDLNPTPPAHLLPSSLLQQLLPPDVCPRLLTAAAAAPTFRRGRARASPELRATSSRRRLAPSSPSALHHHLPPSSPPPLPGLTAVPHRLGWRRRRRPCRPRAHDHRRAGLPPPALLLRSAARYFRSVAGRKPSTLELSPTSQSPPGHPPLLRRRPPAAAMLRLQKQLLPLHRSAYPIVHLSLQRALLSISAAAASSPGHISAEDYLVTTCGLTREDAAKTAKYLPHWKSPAKADAVLDFLTSPALGLSKAEIALLVTKDPRILSSSVDKTLRARLEGFRRHGFSTAQIRSFVRGAPFALRANIDEKLSFWMSFMGSPDKFLRIIKRNYYLVSSDLDKVVKTNIRLLQERGLSIQDIDNMCVANPRLLTSNPDTTRAILVRAGELGIPQNTNMFMQAVSTVAGLGPETIASKLKMMCKMLGCSSSEVSTMVQTNPQVLRCSKEKFQRVYEFLTKVVGVDAKYIMGRPTILMYSLERRLAPRNYVMKVLQEKGLIRKDASFYSMLTVTEKLFYSRGLGHTPTRTAAKMLSLKQRLLSALRGAVLPPAASLHRLSLSTDAAAVARPAGFLVEDYLVASCGLTPAQARKASKYLTHVRSPDKPDAVRAFLADVGLSESDVAAAVVSYPMLLSGRVDGTLTPRIAQLRELGLSPPQISSLIAVAPEVLFSPVKISKLAFYLSYLGSYDRVHSALSRCCYLLRPDLDTVVRPNITFLHQCGLTDDAIGKHFLLRTRILLMEPQRLKEIAARAEEIGVPRNSVMFKHVLTILYNVNAGKVNAKFNILKKVIGCSEAELSIVVRKMPTILTYSESKIGRNMEFLKVEVGLEPSYILQRPAMLGYSIEKRLMPRHCVIRILKSKGFLSKEIDFFHVISITEDSFVEKFILPYNKSVPGLIEAYAAACKGQVATELNCVVLN</sequence>
<keyword evidence="2" id="KW-0806">Transcription termination</keyword>
<protein>
    <submittedName>
        <fullName evidence="5">Uncharacterized protein</fullName>
    </submittedName>
</protein>
<organism evidence="5 6">
    <name type="scientific">Digitaria exilis</name>
    <dbReference type="NCBI Taxonomy" id="1010633"/>
    <lineage>
        <taxon>Eukaryota</taxon>
        <taxon>Viridiplantae</taxon>
        <taxon>Streptophyta</taxon>
        <taxon>Embryophyta</taxon>
        <taxon>Tracheophyta</taxon>
        <taxon>Spermatophyta</taxon>
        <taxon>Magnoliopsida</taxon>
        <taxon>Liliopsida</taxon>
        <taxon>Poales</taxon>
        <taxon>Poaceae</taxon>
        <taxon>PACMAD clade</taxon>
        <taxon>Panicoideae</taxon>
        <taxon>Panicodae</taxon>
        <taxon>Paniceae</taxon>
        <taxon>Anthephorinae</taxon>
        <taxon>Digitaria</taxon>
    </lineage>
</organism>
<dbReference type="OrthoDB" id="637682at2759"/>
<comment type="similarity">
    <text evidence="1">Belongs to the mTERF family.</text>
</comment>
<keyword evidence="2" id="KW-0805">Transcription regulation</keyword>
<accession>A0A835KU62</accession>
<evidence type="ECO:0000256" key="2">
    <source>
        <dbReference type="ARBA" id="ARBA00022472"/>
    </source>
</evidence>
<evidence type="ECO:0000313" key="6">
    <source>
        <dbReference type="Proteomes" id="UP000636709"/>
    </source>
</evidence>
<dbReference type="InterPro" id="IPR003690">
    <property type="entry name" value="MTERF"/>
</dbReference>
<gene>
    <name evidence="5" type="ORF">HU200_002091</name>
</gene>
<dbReference type="EMBL" id="JACEFO010000153">
    <property type="protein sequence ID" value="KAF8779827.1"/>
    <property type="molecule type" value="Genomic_DNA"/>
</dbReference>
<dbReference type="AlphaFoldDB" id="A0A835KU62"/>
<keyword evidence="3" id="KW-0809">Transit peptide</keyword>
<keyword evidence="6" id="KW-1185">Reference proteome</keyword>
<dbReference type="InterPro" id="IPR038538">
    <property type="entry name" value="MTERF_sf"/>
</dbReference>
<dbReference type="PANTHER" id="PTHR13068:SF140">
    <property type="match status" value="1"/>
</dbReference>
<comment type="caution">
    <text evidence="5">The sequence shown here is derived from an EMBL/GenBank/DDBJ whole genome shotgun (WGS) entry which is preliminary data.</text>
</comment>
<dbReference type="Gene3D" id="1.25.70.10">
    <property type="entry name" value="Transcription termination factor 3, mitochondrial"/>
    <property type="match status" value="3"/>
</dbReference>
<proteinExistence type="inferred from homology"/>
<reference evidence="5" key="1">
    <citation type="submission" date="2020-07" db="EMBL/GenBank/DDBJ databases">
        <title>Genome sequence and genetic diversity analysis of an under-domesticated orphan crop, white fonio (Digitaria exilis).</title>
        <authorList>
            <person name="Bennetzen J.L."/>
            <person name="Chen S."/>
            <person name="Ma X."/>
            <person name="Wang X."/>
            <person name="Yssel A.E.J."/>
            <person name="Chaluvadi S.R."/>
            <person name="Johnson M."/>
            <person name="Gangashetty P."/>
            <person name="Hamidou F."/>
            <person name="Sanogo M.D."/>
            <person name="Zwaenepoel A."/>
            <person name="Wallace J."/>
            <person name="Van De Peer Y."/>
            <person name="Van Deynze A."/>
        </authorList>
    </citation>
    <scope>NUCLEOTIDE SEQUENCE</scope>
    <source>
        <tissue evidence="5">Leaves</tissue>
    </source>
</reference>
<evidence type="ECO:0000313" key="5">
    <source>
        <dbReference type="EMBL" id="KAF8779827.1"/>
    </source>
</evidence>
<dbReference type="Proteomes" id="UP000636709">
    <property type="component" value="Unassembled WGS sequence"/>
</dbReference>
<evidence type="ECO:0000256" key="4">
    <source>
        <dbReference type="SAM" id="MobiDB-lite"/>
    </source>
</evidence>
<dbReference type="GO" id="GO:0006353">
    <property type="term" value="P:DNA-templated transcription termination"/>
    <property type="evidence" value="ECO:0007669"/>
    <property type="project" value="UniProtKB-KW"/>
</dbReference>
<evidence type="ECO:0000256" key="3">
    <source>
        <dbReference type="ARBA" id="ARBA00022946"/>
    </source>
</evidence>
<dbReference type="SMART" id="SM00733">
    <property type="entry name" value="Mterf"/>
    <property type="match status" value="8"/>
</dbReference>
<keyword evidence="2" id="KW-0804">Transcription</keyword>
<feature type="region of interest" description="Disordered" evidence="4">
    <location>
        <begin position="151"/>
        <end position="171"/>
    </location>
</feature>
<feature type="compositionally biased region" description="Polar residues" evidence="4">
    <location>
        <begin position="155"/>
        <end position="164"/>
    </location>
</feature>